<dbReference type="RefSeq" id="WP_188772671.1">
    <property type="nucleotide sequence ID" value="NZ_BMHK01000031.1"/>
</dbReference>
<comment type="caution">
    <text evidence="1">The sequence shown here is derived from an EMBL/GenBank/DDBJ whole genome shotgun (WGS) entry which is preliminary data.</text>
</comment>
<dbReference type="AlphaFoldDB" id="A0A916TXE5"/>
<gene>
    <name evidence="1" type="ORF">GCM10011494_33080</name>
</gene>
<keyword evidence="2" id="KW-1185">Reference proteome</keyword>
<dbReference type="EMBL" id="BMHK01000031">
    <property type="protein sequence ID" value="GGC11671.1"/>
    <property type="molecule type" value="Genomic_DNA"/>
</dbReference>
<reference evidence="1" key="1">
    <citation type="journal article" date="2014" name="Int. J. Syst. Evol. Microbiol.">
        <title>Complete genome sequence of Corynebacterium casei LMG S-19264T (=DSM 44701T), isolated from a smear-ripened cheese.</title>
        <authorList>
            <consortium name="US DOE Joint Genome Institute (JGI-PGF)"/>
            <person name="Walter F."/>
            <person name="Albersmeier A."/>
            <person name="Kalinowski J."/>
            <person name="Ruckert C."/>
        </authorList>
    </citation>
    <scope>NUCLEOTIDE SEQUENCE</scope>
    <source>
        <strain evidence="1">CGMCC 1.15095</strain>
    </source>
</reference>
<sequence>MSADFAALAGQLAALKGRFLMSLNDNDGVRETFGAFNIATIERTYGVGKKPKAVSQVVISNFALPANDN</sequence>
<evidence type="ECO:0000313" key="1">
    <source>
        <dbReference type="EMBL" id="GGC11671.1"/>
    </source>
</evidence>
<protein>
    <recommendedName>
        <fullName evidence="3">DNA adenine methylase</fullName>
    </recommendedName>
</protein>
<evidence type="ECO:0008006" key="3">
    <source>
        <dbReference type="Google" id="ProtNLM"/>
    </source>
</evidence>
<evidence type="ECO:0000313" key="2">
    <source>
        <dbReference type="Proteomes" id="UP000608154"/>
    </source>
</evidence>
<organism evidence="1 2">
    <name type="scientific">Novosphingobium endophyticum</name>
    <dbReference type="NCBI Taxonomy" id="1955250"/>
    <lineage>
        <taxon>Bacteria</taxon>
        <taxon>Pseudomonadati</taxon>
        <taxon>Pseudomonadota</taxon>
        <taxon>Alphaproteobacteria</taxon>
        <taxon>Sphingomonadales</taxon>
        <taxon>Sphingomonadaceae</taxon>
        <taxon>Novosphingobium</taxon>
    </lineage>
</organism>
<accession>A0A916TXE5</accession>
<proteinExistence type="predicted"/>
<dbReference type="Proteomes" id="UP000608154">
    <property type="component" value="Unassembled WGS sequence"/>
</dbReference>
<reference evidence="1" key="2">
    <citation type="submission" date="2020-09" db="EMBL/GenBank/DDBJ databases">
        <authorList>
            <person name="Sun Q."/>
            <person name="Zhou Y."/>
        </authorList>
    </citation>
    <scope>NUCLEOTIDE SEQUENCE</scope>
    <source>
        <strain evidence="1">CGMCC 1.15095</strain>
    </source>
</reference>
<name>A0A916TXE5_9SPHN</name>